<dbReference type="SUPFAM" id="SSF46785">
    <property type="entry name" value="Winged helix' DNA-binding domain"/>
    <property type="match status" value="1"/>
</dbReference>
<dbReference type="GO" id="GO:0006950">
    <property type="term" value="P:response to stress"/>
    <property type="evidence" value="ECO:0007669"/>
    <property type="project" value="TreeGrafter"/>
</dbReference>
<dbReference type="GO" id="GO:0003700">
    <property type="term" value="F:DNA-binding transcription factor activity"/>
    <property type="evidence" value="ECO:0007669"/>
    <property type="project" value="InterPro"/>
</dbReference>
<proteinExistence type="predicted"/>
<sequence>MEDTKDQMSEALLDGWLQMSTAISNERLVKAMTYNESMVCGFLYRQRKEEGEALTATELCRRLSMKKSQMNLVLNRLESQEIIRRERSRQDRRQVYLFLTDQGVPFYEKAHREILKLPGGVIERMGEEKARRLTELMKEAAACFRRMQEEEKRTEGVEKE</sequence>
<evidence type="ECO:0000313" key="3">
    <source>
        <dbReference type="Proteomes" id="UP000886757"/>
    </source>
</evidence>
<dbReference type="InterPro" id="IPR036390">
    <property type="entry name" value="WH_DNA-bd_sf"/>
</dbReference>
<evidence type="ECO:0000259" key="1">
    <source>
        <dbReference type="PROSITE" id="PS50995"/>
    </source>
</evidence>
<dbReference type="InterPro" id="IPR000835">
    <property type="entry name" value="HTH_MarR-typ"/>
</dbReference>
<dbReference type="PANTHER" id="PTHR33164">
    <property type="entry name" value="TRANSCRIPTIONAL REGULATOR, MARR FAMILY"/>
    <property type="match status" value="1"/>
</dbReference>
<dbReference type="PRINTS" id="PR00598">
    <property type="entry name" value="HTHMARR"/>
</dbReference>
<feature type="domain" description="HTH marR-type" evidence="1">
    <location>
        <begin position="1"/>
        <end position="142"/>
    </location>
</feature>
<protein>
    <submittedName>
        <fullName evidence="2">MarR family transcriptional regulator</fullName>
    </submittedName>
</protein>
<dbReference type="Proteomes" id="UP000886757">
    <property type="component" value="Unassembled WGS sequence"/>
</dbReference>
<dbReference type="EMBL" id="DVGK01000028">
    <property type="protein sequence ID" value="HIR12680.1"/>
    <property type="molecule type" value="Genomic_DNA"/>
</dbReference>
<dbReference type="InterPro" id="IPR036388">
    <property type="entry name" value="WH-like_DNA-bd_sf"/>
</dbReference>
<dbReference type="PANTHER" id="PTHR33164:SF89">
    <property type="entry name" value="MARR FAMILY REGULATORY PROTEIN"/>
    <property type="match status" value="1"/>
</dbReference>
<reference evidence="2" key="1">
    <citation type="submission" date="2020-10" db="EMBL/GenBank/DDBJ databases">
        <authorList>
            <person name="Gilroy R."/>
        </authorList>
    </citation>
    <scope>NUCLEOTIDE SEQUENCE</scope>
    <source>
        <strain evidence="2">ChiSjej4B22-8148</strain>
    </source>
</reference>
<dbReference type="AlphaFoldDB" id="A0A9D1A9S4"/>
<accession>A0A9D1A9S4</accession>
<evidence type="ECO:0000313" key="2">
    <source>
        <dbReference type="EMBL" id="HIR12680.1"/>
    </source>
</evidence>
<name>A0A9D1A9S4_9FIRM</name>
<organism evidence="2 3">
    <name type="scientific">Candidatus Choladousia intestinavium</name>
    <dbReference type="NCBI Taxonomy" id="2840727"/>
    <lineage>
        <taxon>Bacteria</taxon>
        <taxon>Bacillati</taxon>
        <taxon>Bacillota</taxon>
        <taxon>Clostridia</taxon>
        <taxon>Lachnospirales</taxon>
        <taxon>Lachnospiraceae</taxon>
        <taxon>Lachnospiraceae incertae sedis</taxon>
        <taxon>Candidatus Choladousia</taxon>
    </lineage>
</organism>
<reference evidence="2" key="2">
    <citation type="journal article" date="2021" name="PeerJ">
        <title>Extensive microbial diversity within the chicken gut microbiome revealed by metagenomics and culture.</title>
        <authorList>
            <person name="Gilroy R."/>
            <person name="Ravi A."/>
            <person name="Getino M."/>
            <person name="Pursley I."/>
            <person name="Horton D.L."/>
            <person name="Alikhan N.F."/>
            <person name="Baker D."/>
            <person name="Gharbi K."/>
            <person name="Hall N."/>
            <person name="Watson M."/>
            <person name="Adriaenssens E.M."/>
            <person name="Foster-Nyarko E."/>
            <person name="Jarju S."/>
            <person name="Secka A."/>
            <person name="Antonio M."/>
            <person name="Oren A."/>
            <person name="Chaudhuri R.R."/>
            <person name="La Ragione R."/>
            <person name="Hildebrand F."/>
            <person name="Pallen M.J."/>
        </authorList>
    </citation>
    <scope>NUCLEOTIDE SEQUENCE</scope>
    <source>
        <strain evidence="2">ChiSjej4B22-8148</strain>
    </source>
</reference>
<dbReference type="InterPro" id="IPR039422">
    <property type="entry name" value="MarR/SlyA-like"/>
</dbReference>
<gene>
    <name evidence="2" type="ORF">IAB31_02005</name>
</gene>
<dbReference type="PROSITE" id="PS50995">
    <property type="entry name" value="HTH_MARR_2"/>
    <property type="match status" value="1"/>
</dbReference>
<dbReference type="Pfam" id="PF12802">
    <property type="entry name" value="MarR_2"/>
    <property type="match status" value="1"/>
</dbReference>
<comment type="caution">
    <text evidence="2">The sequence shown here is derived from an EMBL/GenBank/DDBJ whole genome shotgun (WGS) entry which is preliminary data.</text>
</comment>
<dbReference type="SMART" id="SM00347">
    <property type="entry name" value="HTH_MARR"/>
    <property type="match status" value="1"/>
</dbReference>
<dbReference type="Gene3D" id="1.10.10.10">
    <property type="entry name" value="Winged helix-like DNA-binding domain superfamily/Winged helix DNA-binding domain"/>
    <property type="match status" value="1"/>
</dbReference>